<comment type="caution">
    <text evidence="2">The sequence shown here is derived from an EMBL/GenBank/DDBJ whole genome shotgun (WGS) entry which is preliminary data.</text>
</comment>
<comment type="similarity">
    <text evidence="1">Belongs to the short-chain dehydrogenases/reductases (SDR) family.</text>
</comment>
<dbReference type="PANTHER" id="PTHR42879:SF2">
    <property type="entry name" value="3-OXOACYL-[ACYL-CARRIER-PROTEIN] REDUCTASE FABG"/>
    <property type="match status" value="1"/>
</dbReference>
<dbReference type="SUPFAM" id="SSF51735">
    <property type="entry name" value="NAD(P)-binding Rossmann-fold domains"/>
    <property type="match status" value="1"/>
</dbReference>
<dbReference type="Proteomes" id="UP000650524">
    <property type="component" value="Unassembled WGS sequence"/>
</dbReference>
<proteinExistence type="inferred from homology"/>
<dbReference type="EMBL" id="JACNJD010000178">
    <property type="protein sequence ID" value="MBC8176995.1"/>
    <property type="molecule type" value="Genomic_DNA"/>
</dbReference>
<evidence type="ECO:0000313" key="3">
    <source>
        <dbReference type="Proteomes" id="UP000650524"/>
    </source>
</evidence>
<dbReference type="PANTHER" id="PTHR42879">
    <property type="entry name" value="3-OXOACYL-(ACYL-CARRIER-PROTEIN) REDUCTASE"/>
    <property type="match status" value="1"/>
</dbReference>
<name>A0A8J6MYE8_9DELT</name>
<reference evidence="2 3" key="1">
    <citation type="submission" date="2020-08" db="EMBL/GenBank/DDBJ databases">
        <title>Bridging the membrane lipid divide: bacteria of the FCB group superphylum have the potential to synthesize archaeal ether lipids.</title>
        <authorList>
            <person name="Villanueva L."/>
            <person name="Von Meijenfeldt F.A.B."/>
            <person name="Westbye A.B."/>
            <person name="Yadav S."/>
            <person name="Hopmans E.C."/>
            <person name="Dutilh B.E."/>
            <person name="Sinninghe Damste J.S."/>
        </authorList>
    </citation>
    <scope>NUCLEOTIDE SEQUENCE [LARGE SCALE GENOMIC DNA]</scope>
    <source>
        <strain evidence="2">NIOZ-UU27</strain>
    </source>
</reference>
<evidence type="ECO:0000313" key="2">
    <source>
        <dbReference type="EMBL" id="MBC8176995.1"/>
    </source>
</evidence>
<dbReference type="InterPro" id="IPR002347">
    <property type="entry name" value="SDR_fam"/>
</dbReference>
<dbReference type="GO" id="GO:0032787">
    <property type="term" value="P:monocarboxylic acid metabolic process"/>
    <property type="evidence" value="ECO:0007669"/>
    <property type="project" value="UniProtKB-ARBA"/>
</dbReference>
<protein>
    <submittedName>
        <fullName evidence="2">SDR family oxidoreductase</fullName>
    </submittedName>
</protein>
<dbReference type="InterPro" id="IPR036291">
    <property type="entry name" value="NAD(P)-bd_dom_sf"/>
</dbReference>
<dbReference type="InterPro" id="IPR020904">
    <property type="entry name" value="Sc_DH/Rdtase_CS"/>
</dbReference>
<dbReference type="FunFam" id="3.40.50.720:FF:000084">
    <property type="entry name" value="Short-chain dehydrogenase reductase"/>
    <property type="match status" value="1"/>
</dbReference>
<dbReference type="PROSITE" id="PS00061">
    <property type="entry name" value="ADH_SHORT"/>
    <property type="match status" value="1"/>
</dbReference>
<sequence length="254" mass="27828">MDLDMFDLTGKTAMVTGATRGLGEVEAIALAKAGADVAVCGRVESDLKRVSGAIKALGRDSEGFFMEVTSKESIHEGVDKILDHFGRVDILVNNTGTNYRVPVLEYPEDKWDLVISTNLKSYYLVAQAVVPQMVERNSGKVINISSILGQIALVNQLAYGSAKGGVNEMTRIMALEWAKNQINVNAIAPNYFETEMVKQIFKDPERLKFIKERTPMGRWGKLPEFEGIVIFLASAASDFITGQIICIDGGWTAC</sequence>
<evidence type="ECO:0000256" key="1">
    <source>
        <dbReference type="ARBA" id="ARBA00006484"/>
    </source>
</evidence>
<dbReference type="PRINTS" id="PR00081">
    <property type="entry name" value="GDHRDH"/>
</dbReference>
<dbReference type="PRINTS" id="PR00080">
    <property type="entry name" value="SDRFAMILY"/>
</dbReference>
<gene>
    <name evidence="2" type="ORF">H8E19_06275</name>
</gene>
<accession>A0A8J6MYE8</accession>
<dbReference type="AlphaFoldDB" id="A0A8J6MYE8"/>
<dbReference type="Pfam" id="PF13561">
    <property type="entry name" value="adh_short_C2"/>
    <property type="match status" value="1"/>
</dbReference>
<organism evidence="2 3">
    <name type="scientific">Candidatus Desulfacyla euxinica</name>
    <dbReference type="NCBI Taxonomy" id="2841693"/>
    <lineage>
        <taxon>Bacteria</taxon>
        <taxon>Deltaproteobacteria</taxon>
        <taxon>Candidatus Desulfacyla</taxon>
    </lineage>
</organism>
<dbReference type="InterPro" id="IPR050259">
    <property type="entry name" value="SDR"/>
</dbReference>
<dbReference type="Gene3D" id="3.40.50.720">
    <property type="entry name" value="NAD(P)-binding Rossmann-like Domain"/>
    <property type="match status" value="1"/>
</dbReference>